<proteinExistence type="predicted"/>
<reference evidence="2" key="2">
    <citation type="submission" date="2020-08" db="EMBL/GenBank/DDBJ databases">
        <title>Plant Genome Project.</title>
        <authorList>
            <person name="Zhang R.-G."/>
        </authorList>
    </citation>
    <scope>NUCLEOTIDE SEQUENCE</scope>
    <source>
        <strain evidence="2">Huo1</strain>
        <tissue evidence="2">Leaf</tissue>
    </source>
</reference>
<reference evidence="2" key="1">
    <citation type="submission" date="2018-01" db="EMBL/GenBank/DDBJ databases">
        <authorList>
            <person name="Mao J.F."/>
        </authorList>
    </citation>
    <scope>NUCLEOTIDE SEQUENCE</scope>
    <source>
        <strain evidence="2">Huo1</strain>
        <tissue evidence="2">Leaf</tissue>
    </source>
</reference>
<gene>
    <name evidence="2" type="ORF">SASPL_148950</name>
</gene>
<sequence length="134" mass="15284">MISDFKSFLTNHFKFKDLGKPKYFLGIEIARNETGIFISQHKYALDLVTDAGLLGCKPASTPMDSTMQLQMDAGDPLPDPTIYRRLIGRLVRKGSQIFEGYHRMPGHQKIHIWLLSIFGNFINFMEVQEAAYSV</sequence>
<evidence type="ECO:0000313" key="3">
    <source>
        <dbReference type="Proteomes" id="UP000298416"/>
    </source>
</evidence>
<dbReference type="Proteomes" id="UP000298416">
    <property type="component" value="Unassembled WGS sequence"/>
</dbReference>
<comment type="caution">
    <text evidence="2">The sequence shown here is derived from an EMBL/GenBank/DDBJ whole genome shotgun (WGS) entry which is preliminary data.</text>
</comment>
<evidence type="ECO:0000313" key="2">
    <source>
        <dbReference type="EMBL" id="KAG6391197.1"/>
    </source>
</evidence>
<evidence type="ECO:0000259" key="1">
    <source>
        <dbReference type="Pfam" id="PF07727"/>
    </source>
</evidence>
<dbReference type="EMBL" id="PNBA02000019">
    <property type="protein sequence ID" value="KAG6391197.1"/>
    <property type="molecule type" value="Genomic_DNA"/>
</dbReference>
<protein>
    <recommendedName>
        <fullName evidence="1">Reverse transcriptase Ty1/copia-type domain-containing protein</fullName>
    </recommendedName>
</protein>
<feature type="domain" description="Reverse transcriptase Ty1/copia-type" evidence="1">
    <location>
        <begin position="1"/>
        <end position="63"/>
    </location>
</feature>
<organism evidence="2">
    <name type="scientific">Salvia splendens</name>
    <name type="common">Scarlet sage</name>
    <dbReference type="NCBI Taxonomy" id="180675"/>
    <lineage>
        <taxon>Eukaryota</taxon>
        <taxon>Viridiplantae</taxon>
        <taxon>Streptophyta</taxon>
        <taxon>Embryophyta</taxon>
        <taxon>Tracheophyta</taxon>
        <taxon>Spermatophyta</taxon>
        <taxon>Magnoliopsida</taxon>
        <taxon>eudicotyledons</taxon>
        <taxon>Gunneridae</taxon>
        <taxon>Pentapetalae</taxon>
        <taxon>asterids</taxon>
        <taxon>lamiids</taxon>
        <taxon>Lamiales</taxon>
        <taxon>Lamiaceae</taxon>
        <taxon>Nepetoideae</taxon>
        <taxon>Mentheae</taxon>
        <taxon>Salviinae</taxon>
        <taxon>Salvia</taxon>
        <taxon>Salvia subgen. Calosphace</taxon>
        <taxon>core Calosphace</taxon>
    </lineage>
</organism>
<accession>A0A8X8Z3W5</accession>
<name>A0A8X8Z3W5_SALSN</name>
<keyword evidence="3" id="KW-1185">Reference proteome</keyword>
<dbReference type="AlphaFoldDB" id="A0A8X8Z3W5"/>
<dbReference type="InterPro" id="IPR013103">
    <property type="entry name" value="RVT_2"/>
</dbReference>
<dbReference type="Pfam" id="PF07727">
    <property type="entry name" value="RVT_2"/>
    <property type="match status" value="1"/>
</dbReference>